<reference evidence="9 10" key="1">
    <citation type="submission" date="2016-10" db="EMBL/GenBank/DDBJ databases">
        <authorList>
            <person name="de Groot N.N."/>
        </authorList>
    </citation>
    <scope>NUCLEOTIDE SEQUENCE [LARGE SCALE GENOMIC DNA]</scope>
    <source>
        <strain evidence="9 10">DSM 19938</strain>
    </source>
</reference>
<dbReference type="PANTHER" id="PTHR43133:SF8">
    <property type="entry name" value="RNA POLYMERASE SIGMA FACTOR HI_1459-RELATED"/>
    <property type="match status" value="1"/>
</dbReference>
<accession>A0A1H6ZRP0</accession>
<evidence type="ECO:0000256" key="2">
    <source>
        <dbReference type="ARBA" id="ARBA00023015"/>
    </source>
</evidence>
<dbReference type="InterPro" id="IPR013249">
    <property type="entry name" value="RNA_pol_sigma70_r4_t2"/>
</dbReference>
<evidence type="ECO:0000256" key="3">
    <source>
        <dbReference type="ARBA" id="ARBA00023082"/>
    </source>
</evidence>
<dbReference type="InterPro" id="IPR007627">
    <property type="entry name" value="RNA_pol_sigma70_r2"/>
</dbReference>
<dbReference type="InterPro" id="IPR039425">
    <property type="entry name" value="RNA_pol_sigma-70-like"/>
</dbReference>
<keyword evidence="5" id="KW-0804">Transcription</keyword>
<feature type="domain" description="RNA polymerase sigma-70 region 2" evidence="7">
    <location>
        <begin position="36"/>
        <end position="103"/>
    </location>
</feature>
<protein>
    <submittedName>
        <fullName evidence="9">RNA polymerase sigma-70 factor, ECF subfamily</fullName>
    </submittedName>
</protein>
<dbReference type="EMBL" id="FNXY01000009">
    <property type="protein sequence ID" value="SEJ54257.1"/>
    <property type="molecule type" value="Genomic_DNA"/>
</dbReference>
<evidence type="ECO:0000256" key="1">
    <source>
        <dbReference type="ARBA" id="ARBA00010641"/>
    </source>
</evidence>
<dbReference type="NCBIfam" id="TIGR02937">
    <property type="entry name" value="sigma70-ECF"/>
    <property type="match status" value="1"/>
</dbReference>
<feature type="transmembrane region" description="Helical" evidence="6">
    <location>
        <begin position="189"/>
        <end position="211"/>
    </location>
</feature>
<gene>
    <name evidence="9" type="ORF">SAMN04487995_5186</name>
</gene>
<dbReference type="CDD" id="cd06171">
    <property type="entry name" value="Sigma70_r4"/>
    <property type="match status" value="1"/>
</dbReference>
<comment type="similarity">
    <text evidence="1">Belongs to the sigma-70 factor family. ECF subfamily.</text>
</comment>
<keyword evidence="6" id="KW-0472">Membrane</keyword>
<dbReference type="RefSeq" id="WP_090340107.1">
    <property type="nucleotide sequence ID" value="NZ_FNXY01000009.1"/>
</dbReference>
<dbReference type="STRING" id="408657.SAMN04487995_5186"/>
<proteinExistence type="inferred from homology"/>
<evidence type="ECO:0000256" key="5">
    <source>
        <dbReference type="ARBA" id="ARBA00023163"/>
    </source>
</evidence>
<sequence length="213" mass="25343">MAVKTFKEELKENSYTDEELVKLFVDTQRNHYFEKLYGRYADKVYHKCLSFVKDSAKAEDLTHDIFLKLIFKLGTFKEDAKFSTWLYSITYNHCMDQLRSNKKRGEVYQDEPMEVPDDIDLNNLFDGDDIEARNLKTALDTLTVDEKGILFMKYTDDLSIRDIADIFKITESAVKMRLLRSREKLRKKYLETMIFLGIFFIKLIELIKYLINF</sequence>
<dbReference type="OrthoDB" id="1027298at2"/>
<dbReference type="GO" id="GO:0003677">
    <property type="term" value="F:DNA binding"/>
    <property type="evidence" value="ECO:0007669"/>
    <property type="project" value="UniProtKB-KW"/>
</dbReference>
<keyword evidence="2" id="KW-0805">Transcription regulation</keyword>
<evidence type="ECO:0000313" key="9">
    <source>
        <dbReference type="EMBL" id="SEJ54257.1"/>
    </source>
</evidence>
<dbReference type="InterPro" id="IPR013325">
    <property type="entry name" value="RNA_pol_sigma_r2"/>
</dbReference>
<evidence type="ECO:0000259" key="8">
    <source>
        <dbReference type="Pfam" id="PF08281"/>
    </source>
</evidence>
<dbReference type="Gene3D" id="1.10.10.10">
    <property type="entry name" value="Winged helix-like DNA-binding domain superfamily/Winged helix DNA-binding domain"/>
    <property type="match status" value="1"/>
</dbReference>
<organism evidence="9 10">
    <name type="scientific">Dyadobacter koreensis</name>
    <dbReference type="NCBI Taxonomy" id="408657"/>
    <lineage>
        <taxon>Bacteria</taxon>
        <taxon>Pseudomonadati</taxon>
        <taxon>Bacteroidota</taxon>
        <taxon>Cytophagia</taxon>
        <taxon>Cytophagales</taxon>
        <taxon>Spirosomataceae</taxon>
        <taxon>Dyadobacter</taxon>
    </lineage>
</organism>
<dbReference type="Gene3D" id="1.10.1740.10">
    <property type="match status" value="1"/>
</dbReference>
<evidence type="ECO:0000259" key="7">
    <source>
        <dbReference type="Pfam" id="PF04542"/>
    </source>
</evidence>
<dbReference type="InterPro" id="IPR013324">
    <property type="entry name" value="RNA_pol_sigma_r3/r4-like"/>
</dbReference>
<keyword evidence="6" id="KW-1133">Transmembrane helix</keyword>
<name>A0A1H6ZRP0_9BACT</name>
<dbReference type="AlphaFoldDB" id="A0A1H6ZRP0"/>
<keyword evidence="4" id="KW-0238">DNA-binding</keyword>
<dbReference type="SUPFAM" id="SSF88946">
    <property type="entry name" value="Sigma2 domain of RNA polymerase sigma factors"/>
    <property type="match status" value="1"/>
</dbReference>
<dbReference type="Proteomes" id="UP000199532">
    <property type="component" value="Unassembled WGS sequence"/>
</dbReference>
<dbReference type="SUPFAM" id="SSF88659">
    <property type="entry name" value="Sigma3 and sigma4 domains of RNA polymerase sigma factors"/>
    <property type="match status" value="1"/>
</dbReference>
<keyword evidence="3" id="KW-0731">Sigma factor</keyword>
<keyword evidence="6" id="KW-0812">Transmembrane</keyword>
<dbReference type="InterPro" id="IPR036388">
    <property type="entry name" value="WH-like_DNA-bd_sf"/>
</dbReference>
<dbReference type="GO" id="GO:0016987">
    <property type="term" value="F:sigma factor activity"/>
    <property type="evidence" value="ECO:0007669"/>
    <property type="project" value="UniProtKB-KW"/>
</dbReference>
<dbReference type="PANTHER" id="PTHR43133">
    <property type="entry name" value="RNA POLYMERASE ECF-TYPE SIGMA FACTO"/>
    <property type="match status" value="1"/>
</dbReference>
<dbReference type="Pfam" id="PF08281">
    <property type="entry name" value="Sigma70_r4_2"/>
    <property type="match status" value="1"/>
</dbReference>
<keyword evidence="10" id="KW-1185">Reference proteome</keyword>
<evidence type="ECO:0000256" key="4">
    <source>
        <dbReference type="ARBA" id="ARBA00023125"/>
    </source>
</evidence>
<evidence type="ECO:0000256" key="6">
    <source>
        <dbReference type="SAM" id="Phobius"/>
    </source>
</evidence>
<evidence type="ECO:0000313" key="10">
    <source>
        <dbReference type="Proteomes" id="UP000199532"/>
    </source>
</evidence>
<dbReference type="GO" id="GO:0006352">
    <property type="term" value="P:DNA-templated transcription initiation"/>
    <property type="evidence" value="ECO:0007669"/>
    <property type="project" value="InterPro"/>
</dbReference>
<dbReference type="Pfam" id="PF04542">
    <property type="entry name" value="Sigma70_r2"/>
    <property type="match status" value="1"/>
</dbReference>
<dbReference type="InterPro" id="IPR014284">
    <property type="entry name" value="RNA_pol_sigma-70_dom"/>
</dbReference>
<feature type="domain" description="RNA polymerase sigma factor 70 region 4 type 2" evidence="8">
    <location>
        <begin position="133"/>
        <end position="185"/>
    </location>
</feature>